<evidence type="ECO:0000256" key="6">
    <source>
        <dbReference type="SAM" id="Phobius"/>
    </source>
</evidence>
<dbReference type="Proteomes" id="UP000287156">
    <property type="component" value="Unassembled WGS sequence"/>
</dbReference>
<feature type="transmembrane region" description="Helical" evidence="6">
    <location>
        <begin position="264"/>
        <end position="285"/>
    </location>
</feature>
<proteinExistence type="predicted"/>
<keyword evidence="2" id="KW-1003">Cell membrane</keyword>
<dbReference type="Gene3D" id="1.20.1250.20">
    <property type="entry name" value="MFS general substrate transporter like domains"/>
    <property type="match status" value="2"/>
</dbReference>
<dbReference type="InterPro" id="IPR011701">
    <property type="entry name" value="MFS"/>
</dbReference>
<protein>
    <submittedName>
        <fullName evidence="7">MFS transporter</fullName>
    </submittedName>
</protein>
<dbReference type="GO" id="GO:0022857">
    <property type="term" value="F:transmembrane transporter activity"/>
    <property type="evidence" value="ECO:0007669"/>
    <property type="project" value="InterPro"/>
</dbReference>
<organism evidence="7 8">
    <name type="scientific">Siminovitchia acidinfaciens</name>
    <dbReference type="NCBI Taxonomy" id="2321395"/>
    <lineage>
        <taxon>Bacteria</taxon>
        <taxon>Bacillati</taxon>
        <taxon>Bacillota</taxon>
        <taxon>Bacilli</taxon>
        <taxon>Bacillales</taxon>
        <taxon>Bacillaceae</taxon>
        <taxon>Siminovitchia</taxon>
    </lineage>
</organism>
<evidence type="ECO:0000256" key="1">
    <source>
        <dbReference type="ARBA" id="ARBA00004651"/>
    </source>
</evidence>
<dbReference type="PANTHER" id="PTHR23513:SF6">
    <property type="entry name" value="MAJOR FACILITATOR SUPERFAMILY ASSOCIATED DOMAIN-CONTAINING PROTEIN"/>
    <property type="match status" value="1"/>
</dbReference>
<feature type="transmembrane region" description="Helical" evidence="6">
    <location>
        <begin position="384"/>
        <end position="406"/>
    </location>
</feature>
<evidence type="ECO:0000256" key="4">
    <source>
        <dbReference type="ARBA" id="ARBA00022989"/>
    </source>
</evidence>
<feature type="transmembrane region" description="Helical" evidence="6">
    <location>
        <begin position="355"/>
        <end position="378"/>
    </location>
</feature>
<feature type="transmembrane region" description="Helical" evidence="6">
    <location>
        <begin position="57"/>
        <end position="78"/>
    </location>
</feature>
<keyword evidence="3 6" id="KW-0812">Transmembrane</keyword>
<accession>A0A429XVK0</accession>
<dbReference type="EMBL" id="QYTV02000009">
    <property type="protein sequence ID" value="RST72277.1"/>
    <property type="molecule type" value="Genomic_DNA"/>
</dbReference>
<dbReference type="AlphaFoldDB" id="A0A429XVK0"/>
<keyword evidence="4 6" id="KW-1133">Transmembrane helix</keyword>
<evidence type="ECO:0000256" key="2">
    <source>
        <dbReference type="ARBA" id="ARBA00022475"/>
    </source>
</evidence>
<comment type="caution">
    <text evidence="7">The sequence shown here is derived from an EMBL/GenBank/DDBJ whole genome shotgun (WGS) entry which is preliminary data.</text>
</comment>
<dbReference type="InterPro" id="IPR036259">
    <property type="entry name" value="MFS_trans_sf"/>
</dbReference>
<feature type="transmembrane region" description="Helical" evidence="6">
    <location>
        <begin position="221"/>
        <end position="244"/>
    </location>
</feature>
<evidence type="ECO:0000313" key="8">
    <source>
        <dbReference type="Proteomes" id="UP000287156"/>
    </source>
</evidence>
<dbReference type="RefSeq" id="WP_126051904.1">
    <property type="nucleotide sequence ID" value="NZ_QYTV02000009.1"/>
</dbReference>
<dbReference type="OrthoDB" id="3613552at2"/>
<feature type="transmembrane region" description="Helical" evidence="6">
    <location>
        <begin position="85"/>
        <end position="105"/>
    </location>
</feature>
<comment type="subcellular location">
    <subcellularLocation>
        <location evidence="1">Cell membrane</location>
        <topology evidence="1">Multi-pass membrane protein</topology>
    </subcellularLocation>
</comment>
<evidence type="ECO:0000313" key="7">
    <source>
        <dbReference type="EMBL" id="RST72277.1"/>
    </source>
</evidence>
<reference evidence="7" key="1">
    <citation type="submission" date="2018-12" db="EMBL/GenBank/DDBJ databases">
        <authorList>
            <person name="Sun L."/>
            <person name="Chen Z."/>
        </authorList>
    </citation>
    <scope>NUCLEOTIDE SEQUENCE [LARGE SCALE GENOMIC DNA]</scope>
    <source>
        <strain evidence="7">3-2-2</strain>
    </source>
</reference>
<name>A0A429XVK0_9BACI</name>
<feature type="transmembrane region" description="Helical" evidence="6">
    <location>
        <begin position="320"/>
        <end position="343"/>
    </location>
</feature>
<dbReference type="GO" id="GO:0005886">
    <property type="term" value="C:plasma membrane"/>
    <property type="evidence" value="ECO:0007669"/>
    <property type="project" value="UniProtKB-SubCell"/>
</dbReference>
<sequence length="413" mass="44989">MQAVLSSEAKKDLQLYKRSPFLLLIVSGFIANVSFTMFVFTQSWFVLKQLQMTTGLGLIFVASSVPRLIFMPFGGVIADKVKKTWIIFICMLIEMLLVLTIMFALKSGVESIHIFIAAALIFGITDALQVPARTSLLPMLVTKDQLTRANSAYTFTSSSASIAGAFFAGLAISLFGFYQTFGIMACATLLASILTLLIKYSRSSDLENSEDKFLQSMKNGFVYVKNSPIMIAIFGLAITLNFFLAGPLTMGIPILADHVFQGEALVFSMMESSFLVGTIIGSALFGIMNIKRHKGKISILAVTAAGVFMFFIGVADILWIVLGLMGTVGILMAFTNVPIMTMLQSNTDEKMLGRVMSFLMIAAMGLTPLSYACTSLLLQFGFNIQLILCIATIPVIGTGLLTYYFVPVLRNAD</sequence>
<dbReference type="CDD" id="cd06173">
    <property type="entry name" value="MFS_MefA_like"/>
    <property type="match status" value="1"/>
</dbReference>
<gene>
    <name evidence="7" type="ORF">D4T97_016705</name>
</gene>
<feature type="transmembrane region" description="Helical" evidence="6">
    <location>
        <begin position="111"/>
        <end position="131"/>
    </location>
</feature>
<evidence type="ECO:0000256" key="5">
    <source>
        <dbReference type="ARBA" id="ARBA00023136"/>
    </source>
</evidence>
<feature type="transmembrane region" description="Helical" evidence="6">
    <location>
        <begin position="181"/>
        <end position="200"/>
    </location>
</feature>
<feature type="transmembrane region" description="Helical" evidence="6">
    <location>
        <begin position="297"/>
        <end position="314"/>
    </location>
</feature>
<feature type="transmembrane region" description="Helical" evidence="6">
    <location>
        <begin position="21"/>
        <end position="45"/>
    </location>
</feature>
<keyword evidence="8" id="KW-1185">Reference proteome</keyword>
<keyword evidence="5 6" id="KW-0472">Membrane</keyword>
<dbReference type="SUPFAM" id="SSF103473">
    <property type="entry name" value="MFS general substrate transporter"/>
    <property type="match status" value="1"/>
</dbReference>
<dbReference type="PANTHER" id="PTHR23513">
    <property type="entry name" value="INTEGRAL MEMBRANE EFFLUX PROTEIN-RELATED"/>
    <property type="match status" value="1"/>
</dbReference>
<feature type="transmembrane region" description="Helical" evidence="6">
    <location>
        <begin position="152"/>
        <end position="175"/>
    </location>
</feature>
<evidence type="ECO:0000256" key="3">
    <source>
        <dbReference type="ARBA" id="ARBA00022692"/>
    </source>
</evidence>
<dbReference type="Pfam" id="PF07690">
    <property type="entry name" value="MFS_1"/>
    <property type="match status" value="1"/>
</dbReference>